<proteinExistence type="predicted"/>
<feature type="transmembrane region" description="Helical" evidence="1">
    <location>
        <begin position="55"/>
        <end position="79"/>
    </location>
</feature>
<evidence type="ECO:0000313" key="2">
    <source>
        <dbReference type="EMBL" id="KKM73676.1"/>
    </source>
</evidence>
<protein>
    <submittedName>
        <fullName evidence="2">Uncharacterized protein</fullName>
    </submittedName>
</protein>
<keyword evidence="1" id="KW-0472">Membrane</keyword>
<reference evidence="2" key="1">
    <citation type="journal article" date="2015" name="Nature">
        <title>Complex archaea that bridge the gap between prokaryotes and eukaryotes.</title>
        <authorList>
            <person name="Spang A."/>
            <person name="Saw J.H."/>
            <person name="Jorgensen S.L."/>
            <person name="Zaremba-Niedzwiedzka K."/>
            <person name="Martijn J."/>
            <person name="Lind A.E."/>
            <person name="van Eijk R."/>
            <person name="Schleper C."/>
            <person name="Guy L."/>
            <person name="Ettema T.J."/>
        </authorList>
    </citation>
    <scope>NUCLEOTIDE SEQUENCE</scope>
</reference>
<name>A0A0F9KG10_9ZZZZ</name>
<keyword evidence="1" id="KW-1133">Transmembrane helix</keyword>
<organism evidence="2">
    <name type="scientific">marine sediment metagenome</name>
    <dbReference type="NCBI Taxonomy" id="412755"/>
    <lineage>
        <taxon>unclassified sequences</taxon>
        <taxon>metagenomes</taxon>
        <taxon>ecological metagenomes</taxon>
    </lineage>
</organism>
<keyword evidence="1" id="KW-0812">Transmembrane</keyword>
<evidence type="ECO:0000256" key="1">
    <source>
        <dbReference type="SAM" id="Phobius"/>
    </source>
</evidence>
<sequence length="107" mass="11652">MLGALVIAVFKYRISHAASIDNPPPYPPSGTNPKANPFLQGAICLTSGGVFGLALAQFLSSSWLIVNGFIIGALVWILLEMRYKSVLEQIKKSYKPSAIKPDKNEFN</sequence>
<dbReference type="AlphaFoldDB" id="A0A0F9KG10"/>
<comment type="caution">
    <text evidence="2">The sequence shown here is derived from an EMBL/GenBank/DDBJ whole genome shotgun (WGS) entry which is preliminary data.</text>
</comment>
<accession>A0A0F9KG10</accession>
<dbReference type="EMBL" id="LAZR01009262">
    <property type="protein sequence ID" value="KKM73676.1"/>
    <property type="molecule type" value="Genomic_DNA"/>
</dbReference>
<gene>
    <name evidence="2" type="ORF">LCGC14_1408000</name>
</gene>